<proteinExistence type="inferred from homology"/>
<comment type="similarity">
    <text evidence="1 5 6">Belongs to the EF-Ts family.</text>
</comment>
<comment type="function">
    <text evidence="5 6">Associates with the EF-Tu.GDP complex and induces the exchange of GDP to GTP. It remains bound to the aminoacyl-tRNA.EF-Tu.GTP complex up to the GTP hydrolysis stage on the ribosome.</text>
</comment>
<dbReference type="PANTHER" id="PTHR11741:SF0">
    <property type="entry name" value="ELONGATION FACTOR TS, MITOCHONDRIAL"/>
    <property type="match status" value="1"/>
</dbReference>
<dbReference type="GO" id="GO:0005737">
    <property type="term" value="C:cytoplasm"/>
    <property type="evidence" value="ECO:0007669"/>
    <property type="project" value="UniProtKB-SubCell"/>
</dbReference>
<evidence type="ECO:0000256" key="5">
    <source>
        <dbReference type="HAMAP-Rule" id="MF_00050"/>
    </source>
</evidence>
<accession>A0A4Y6Q1C0</accession>
<evidence type="ECO:0000313" key="9">
    <source>
        <dbReference type="EMBL" id="QDG53775.1"/>
    </source>
</evidence>
<dbReference type="Gene3D" id="3.30.479.20">
    <property type="entry name" value="Elongation factor Ts, dimerisation domain"/>
    <property type="match status" value="2"/>
</dbReference>
<comment type="subcellular location">
    <subcellularLocation>
        <location evidence="5 7">Cytoplasm</location>
    </subcellularLocation>
</comment>
<feature type="region of interest" description="Involved in Mg(2+) ion dislocation from EF-Tu" evidence="5">
    <location>
        <begin position="81"/>
        <end position="84"/>
    </location>
</feature>
<dbReference type="PROSITE" id="PS01127">
    <property type="entry name" value="EF_TS_2"/>
    <property type="match status" value="1"/>
</dbReference>
<keyword evidence="10" id="KW-1185">Reference proteome</keyword>
<dbReference type="EMBL" id="CP041186">
    <property type="protein sequence ID" value="QDG53775.1"/>
    <property type="molecule type" value="Genomic_DNA"/>
</dbReference>
<dbReference type="OrthoDB" id="9808348at2"/>
<evidence type="ECO:0000313" key="10">
    <source>
        <dbReference type="Proteomes" id="UP000315995"/>
    </source>
</evidence>
<evidence type="ECO:0000259" key="8">
    <source>
        <dbReference type="Pfam" id="PF00889"/>
    </source>
</evidence>
<name>A0A4Y6Q1C0_PERCE</name>
<dbReference type="HAMAP" id="MF_00050">
    <property type="entry name" value="EF_Ts"/>
    <property type="match status" value="1"/>
</dbReference>
<dbReference type="PROSITE" id="PS01126">
    <property type="entry name" value="EF_TS_1"/>
    <property type="match status" value="1"/>
</dbReference>
<dbReference type="FunFam" id="1.10.8.10:FF:000001">
    <property type="entry name" value="Elongation factor Ts"/>
    <property type="match status" value="1"/>
</dbReference>
<dbReference type="SUPFAM" id="SSF46934">
    <property type="entry name" value="UBA-like"/>
    <property type="match status" value="1"/>
</dbReference>
<protein>
    <recommendedName>
        <fullName evidence="2 5">Elongation factor Ts</fullName>
        <shortName evidence="5">EF-Ts</shortName>
    </recommendedName>
</protein>
<dbReference type="InterPro" id="IPR036402">
    <property type="entry name" value="EF-Ts_dimer_sf"/>
</dbReference>
<keyword evidence="4 5" id="KW-0648">Protein biosynthesis</keyword>
<dbReference type="CDD" id="cd14275">
    <property type="entry name" value="UBA_EF-Ts"/>
    <property type="match status" value="1"/>
</dbReference>
<dbReference type="InterPro" id="IPR018101">
    <property type="entry name" value="Transl_elong_Ts_CS"/>
</dbReference>
<sequence length="300" mass="32910">MGISAKEVKALRDRTGAGMMDCKKALQENDGDMDAAIEYLEKKGIAAAKKKSGRVAAEGLVRAWTNDDATEAVLVEVNSETDFVARNDKFQEFADEVTAAIGQSDILSVDDLEKVEVDGKTVTEHTTETIATLGENISVRRFARFQADNGLVGTYIHAGDQIGVLVKVAIDGDADRGEVEDFSRDVAMHIAAMNPPYLSPSQIPDAERSSQEEVFSAQMAEEGKPEHIIPKIVTGKIKKWESEVSLLEQPFVKDTDKTVSEYQDTFGGVSIEDFVRFEVGEGIEKKDEDFRKEVAEQLKG</sequence>
<dbReference type="SUPFAM" id="SSF54713">
    <property type="entry name" value="Elongation factor Ts (EF-Ts), dimerisation domain"/>
    <property type="match status" value="2"/>
</dbReference>
<dbReference type="InterPro" id="IPR014039">
    <property type="entry name" value="Transl_elong_EFTs/EF1B_dimer"/>
</dbReference>
<dbReference type="Gene3D" id="1.10.8.10">
    <property type="entry name" value="DNA helicase RuvA subunit, C-terminal domain"/>
    <property type="match status" value="1"/>
</dbReference>
<evidence type="ECO:0000256" key="6">
    <source>
        <dbReference type="RuleBase" id="RU000642"/>
    </source>
</evidence>
<dbReference type="RefSeq" id="WP_141200229.1">
    <property type="nucleotide sequence ID" value="NZ_CP041186.1"/>
</dbReference>
<dbReference type="InterPro" id="IPR001816">
    <property type="entry name" value="Transl_elong_EFTs/EF1B"/>
</dbReference>
<keyword evidence="5" id="KW-0963">Cytoplasm</keyword>
<evidence type="ECO:0000256" key="4">
    <source>
        <dbReference type="ARBA" id="ARBA00022917"/>
    </source>
</evidence>
<evidence type="ECO:0000256" key="1">
    <source>
        <dbReference type="ARBA" id="ARBA00005532"/>
    </source>
</evidence>
<evidence type="ECO:0000256" key="2">
    <source>
        <dbReference type="ARBA" id="ARBA00016956"/>
    </source>
</evidence>
<dbReference type="Pfam" id="PF00889">
    <property type="entry name" value="EF_TS"/>
    <property type="match status" value="1"/>
</dbReference>
<dbReference type="InterPro" id="IPR009060">
    <property type="entry name" value="UBA-like_sf"/>
</dbReference>
<dbReference type="AlphaFoldDB" id="A0A4Y6Q1C0"/>
<reference evidence="9 10" key="1">
    <citation type="submission" date="2019-06" db="EMBL/GenBank/DDBJ databases">
        <title>Persicimonas caeni gen. nov., sp. nov., a predatory bacterium isolated from solar saltern.</title>
        <authorList>
            <person name="Wang S."/>
        </authorList>
    </citation>
    <scope>NUCLEOTIDE SEQUENCE [LARGE SCALE GENOMIC DNA]</scope>
    <source>
        <strain evidence="9 10">YN101</strain>
    </source>
</reference>
<organism evidence="9 10">
    <name type="scientific">Persicimonas caeni</name>
    <dbReference type="NCBI Taxonomy" id="2292766"/>
    <lineage>
        <taxon>Bacteria</taxon>
        <taxon>Deltaproteobacteria</taxon>
        <taxon>Bradymonadales</taxon>
        <taxon>Bradymonadaceae</taxon>
        <taxon>Persicimonas</taxon>
    </lineage>
</organism>
<dbReference type="Gene3D" id="1.10.286.20">
    <property type="match status" value="1"/>
</dbReference>
<feature type="domain" description="Translation elongation factor EFTs/EF1B dimerisation" evidence="8">
    <location>
        <begin position="72"/>
        <end position="281"/>
    </location>
</feature>
<dbReference type="GO" id="GO:0003746">
    <property type="term" value="F:translation elongation factor activity"/>
    <property type="evidence" value="ECO:0007669"/>
    <property type="project" value="UniProtKB-UniRule"/>
</dbReference>
<dbReference type="Proteomes" id="UP000315995">
    <property type="component" value="Chromosome"/>
</dbReference>
<evidence type="ECO:0000256" key="7">
    <source>
        <dbReference type="RuleBase" id="RU000643"/>
    </source>
</evidence>
<gene>
    <name evidence="5" type="primary">tsf</name>
    <name evidence="9" type="ORF">FIV42_24440</name>
</gene>
<dbReference type="NCBIfam" id="TIGR00116">
    <property type="entry name" value="tsf"/>
    <property type="match status" value="1"/>
</dbReference>
<accession>A0A5B8YFC9</accession>
<dbReference type="PANTHER" id="PTHR11741">
    <property type="entry name" value="ELONGATION FACTOR TS"/>
    <property type="match status" value="1"/>
</dbReference>
<keyword evidence="3 5" id="KW-0251">Elongation factor</keyword>
<evidence type="ECO:0000256" key="3">
    <source>
        <dbReference type="ARBA" id="ARBA00022768"/>
    </source>
</evidence>